<dbReference type="AlphaFoldDB" id="A0AAD5KJA4"/>
<keyword evidence="2" id="KW-1185">Reference proteome</keyword>
<name>A0AAD5KJA4_9FUNG</name>
<gene>
    <name evidence="1" type="ORF">BDA99DRAFT_533610</name>
</gene>
<comment type="caution">
    <text evidence="1">The sequence shown here is derived from an EMBL/GenBank/DDBJ whole genome shotgun (WGS) entry which is preliminary data.</text>
</comment>
<sequence>MPKGKERNSRIWVRSRALKSDEKWCIDELTFETYVNHFKCSNKQKAHNRYMEITNLGERKAKDKSCQEDNDNTQSLLQIENYYMGSKLLRCLTVLLPVYIHIYTNKTDNLGLSSILDTVDTSENGQGGFFCDKWDEPDVVSDTITIIQEVCNDTSRADGSLEYLYNILTNPSLTQQERNLLRIVEKTIDIVKHDREYVAPNKNDKLTEQDYLANIWYPIFSHLFKSSDDNSKIRLKVMDSDLEALSHYPADGSFAALAFQPAAYTNYLNEGFPRTNFNYY</sequence>
<organism evidence="1 2">
    <name type="scientific">Phascolomyces articulosus</name>
    <dbReference type="NCBI Taxonomy" id="60185"/>
    <lineage>
        <taxon>Eukaryota</taxon>
        <taxon>Fungi</taxon>
        <taxon>Fungi incertae sedis</taxon>
        <taxon>Mucoromycota</taxon>
        <taxon>Mucoromycotina</taxon>
        <taxon>Mucoromycetes</taxon>
        <taxon>Mucorales</taxon>
        <taxon>Lichtheimiaceae</taxon>
        <taxon>Phascolomyces</taxon>
    </lineage>
</organism>
<evidence type="ECO:0000313" key="2">
    <source>
        <dbReference type="Proteomes" id="UP001209540"/>
    </source>
</evidence>
<protein>
    <submittedName>
        <fullName evidence="1">Uncharacterized protein</fullName>
    </submittedName>
</protein>
<dbReference type="Proteomes" id="UP001209540">
    <property type="component" value="Unassembled WGS sequence"/>
</dbReference>
<reference evidence="1" key="1">
    <citation type="journal article" date="2022" name="IScience">
        <title>Evolution of zygomycete secretomes and the origins of terrestrial fungal ecologies.</title>
        <authorList>
            <person name="Chang Y."/>
            <person name="Wang Y."/>
            <person name="Mondo S."/>
            <person name="Ahrendt S."/>
            <person name="Andreopoulos W."/>
            <person name="Barry K."/>
            <person name="Beard J."/>
            <person name="Benny G.L."/>
            <person name="Blankenship S."/>
            <person name="Bonito G."/>
            <person name="Cuomo C."/>
            <person name="Desiro A."/>
            <person name="Gervers K.A."/>
            <person name="Hundley H."/>
            <person name="Kuo A."/>
            <person name="LaButti K."/>
            <person name="Lang B.F."/>
            <person name="Lipzen A."/>
            <person name="O'Donnell K."/>
            <person name="Pangilinan J."/>
            <person name="Reynolds N."/>
            <person name="Sandor L."/>
            <person name="Smith M.E."/>
            <person name="Tsang A."/>
            <person name="Grigoriev I.V."/>
            <person name="Stajich J.E."/>
            <person name="Spatafora J.W."/>
        </authorList>
    </citation>
    <scope>NUCLEOTIDE SEQUENCE</scope>
    <source>
        <strain evidence="1">RSA 2281</strain>
    </source>
</reference>
<accession>A0AAD5KJA4</accession>
<reference evidence="1" key="2">
    <citation type="submission" date="2023-02" db="EMBL/GenBank/DDBJ databases">
        <authorList>
            <consortium name="DOE Joint Genome Institute"/>
            <person name="Mondo S.J."/>
            <person name="Chang Y."/>
            <person name="Wang Y."/>
            <person name="Ahrendt S."/>
            <person name="Andreopoulos W."/>
            <person name="Barry K."/>
            <person name="Beard J."/>
            <person name="Benny G.L."/>
            <person name="Blankenship S."/>
            <person name="Bonito G."/>
            <person name="Cuomo C."/>
            <person name="Desiro A."/>
            <person name="Gervers K.A."/>
            <person name="Hundley H."/>
            <person name="Kuo A."/>
            <person name="LaButti K."/>
            <person name="Lang B.F."/>
            <person name="Lipzen A."/>
            <person name="O'Donnell K."/>
            <person name="Pangilinan J."/>
            <person name="Reynolds N."/>
            <person name="Sandor L."/>
            <person name="Smith M.W."/>
            <person name="Tsang A."/>
            <person name="Grigoriev I.V."/>
            <person name="Stajich J.E."/>
            <person name="Spatafora J.W."/>
        </authorList>
    </citation>
    <scope>NUCLEOTIDE SEQUENCE</scope>
    <source>
        <strain evidence="1">RSA 2281</strain>
    </source>
</reference>
<evidence type="ECO:0000313" key="1">
    <source>
        <dbReference type="EMBL" id="KAI9272774.1"/>
    </source>
</evidence>
<dbReference type="EMBL" id="JAIXMP010000005">
    <property type="protein sequence ID" value="KAI9272774.1"/>
    <property type="molecule type" value="Genomic_DNA"/>
</dbReference>
<proteinExistence type="predicted"/>